<evidence type="ECO:0000256" key="1">
    <source>
        <dbReference type="SAM" id="MobiDB-lite"/>
    </source>
</evidence>
<evidence type="ECO:0000313" key="2">
    <source>
        <dbReference type="Proteomes" id="UP000887565"/>
    </source>
</evidence>
<feature type="compositionally biased region" description="Low complexity" evidence="1">
    <location>
        <begin position="61"/>
        <end position="81"/>
    </location>
</feature>
<dbReference type="WBParaSite" id="nRc.2.0.1.t08504-RA">
    <property type="protein sequence ID" value="nRc.2.0.1.t08504-RA"/>
    <property type="gene ID" value="nRc.2.0.1.g08504"/>
</dbReference>
<organism evidence="2 3">
    <name type="scientific">Romanomermis culicivorax</name>
    <name type="common">Nematode worm</name>
    <dbReference type="NCBI Taxonomy" id="13658"/>
    <lineage>
        <taxon>Eukaryota</taxon>
        <taxon>Metazoa</taxon>
        <taxon>Ecdysozoa</taxon>
        <taxon>Nematoda</taxon>
        <taxon>Enoplea</taxon>
        <taxon>Dorylaimia</taxon>
        <taxon>Mermithida</taxon>
        <taxon>Mermithoidea</taxon>
        <taxon>Mermithidae</taxon>
        <taxon>Romanomermis</taxon>
    </lineage>
</organism>
<reference evidence="3" key="1">
    <citation type="submission" date="2022-11" db="UniProtKB">
        <authorList>
            <consortium name="WormBaseParasite"/>
        </authorList>
    </citation>
    <scope>IDENTIFICATION</scope>
</reference>
<name>A0A915I536_ROMCU</name>
<accession>A0A915I536</accession>
<feature type="region of interest" description="Disordered" evidence="1">
    <location>
        <begin position="50"/>
        <end position="123"/>
    </location>
</feature>
<dbReference type="AlphaFoldDB" id="A0A915I536"/>
<dbReference type="Proteomes" id="UP000887565">
    <property type="component" value="Unplaced"/>
</dbReference>
<feature type="compositionally biased region" description="Low complexity" evidence="1">
    <location>
        <begin position="105"/>
        <end position="117"/>
    </location>
</feature>
<keyword evidence="2" id="KW-1185">Reference proteome</keyword>
<proteinExistence type="predicted"/>
<protein>
    <submittedName>
        <fullName evidence="3">Uncharacterized protein</fullName>
    </submittedName>
</protein>
<evidence type="ECO:0000313" key="3">
    <source>
        <dbReference type="WBParaSite" id="nRc.2.0.1.t08504-RA"/>
    </source>
</evidence>
<sequence length="150" mass="15405">MFQEELPGSPKGLNIFSFLCIVGRPNDTQKNPIKIDANNFPGGDDVTSPINGTVGGGATAGGSSNVNGNNNQNAQQSMNTNHMNSMYGGNDVHMPPGSANSLVRSQSSGSSGSSSMTGGNGNMGGLGGAGEFLKRNRVFMGRGVAKEFYV</sequence>